<dbReference type="InterPro" id="IPR007197">
    <property type="entry name" value="rSAM"/>
</dbReference>
<dbReference type="CDD" id="cd01335">
    <property type="entry name" value="Radical_SAM"/>
    <property type="match status" value="1"/>
</dbReference>
<dbReference type="PANTHER" id="PTHR43273:SF3">
    <property type="entry name" value="ANAEROBIC SULFATASE-MATURATING ENZYME HOMOLOG ASLB-RELATED"/>
    <property type="match status" value="1"/>
</dbReference>
<evidence type="ECO:0000259" key="8">
    <source>
        <dbReference type="PROSITE" id="PS51918"/>
    </source>
</evidence>
<dbReference type="PROSITE" id="PS51918">
    <property type="entry name" value="RADICAL_SAM"/>
    <property type="match status" value="1"/>
</dbReference>
<keyword evidence="3" id="KW-0949">S-adenosyl-L-methionine</keyword>
<dbReference type="InterPro" id="IPR058240">
    <property type="entry name" value="rSAM_sf"/>
</dbReference>
<evidence type="ECO:0000256" key="3">
    <source>
        <dbReference type="ARBA" id="ARBA00022691"/>
    </source>
</evidence>
<dbReference type="EMBL" id="BK015384">
    <property type="protein sequence ID" value="DAE04101.1"/>
    <property type="molecule type" value="Genomic_DNA"/>
</dbReference>
<protein>
    <submittedName>
        <fullName evidence="9">Fe-S oxidoreductase</fullName>
    </submittedName>
</protein>
<dbReference type="GO" id="GO:0046872">
    <property type="term" value="F:metal ion binding"/>
    <property type="evidence" value="ECO:0007669"/>
    <property type="project" value="UniProtKB-KW"/>
</dbReference>
<dbReference type="InterPro" id="IPR023885">
    <property type="entry name" value="4Fe4S-binding_SPASM_dom"/>
</dbReference>
<evidence type="ECO:0000256" key="2">
    <source>
        <dbReference type="ARBA" id="ARBA00022485"/>
    </source>
</evidence>
<keyword evidence="6" id="KW-0411">Iron-sulfur</keyword>
<organism evidence="9">
    <name type="scientific">Siphoviridae sp. ctmpG14</name>
    <dbReference type="NCBI Taxonomy" id="2825654"/>
    <lineage>
        <taxon>Viruses</taxon>
        <taxon>Duplodnaviria</taxon>
        <taxon>Heunggongvirae</taxon>
        <taxon>Uroviricota</taxon>
        <taxon>Caudoviricetes</taxon>
    </lineage>
</organism>
<dbReference type="SUPFAM" id="SSF102114">
    <property type="entry name" value="Radical SAM enzymes"/>
    <property type="match status" value="1"/>
</dbReference>
<dbReference type="GO" id="GO:0016491">
    <property type="term" value="F:oxidoreductase activity"/>
    <property type="evidence" value="ECO:0007669"/>
    <property type="project" value="InterPro"/>
</dbReference>
<evidence type="ECO:0000256" key="5">
    <source>
        <dbReference type="ARBA" id="ARBA00023004"/>
    </source>
</evidence>
<reference evidence="9" key="1">
    <citation type="journal article" date="2021" name="Proc. Natl. Acad. Sci. U.S.A.">
        <title>A Catalog of Tens of Thousands of Viruses from Human Metagenomes Reveals Hidden Associations with Chronic Diseases.</title>
        <authorList>
            <person name="Tisza M.J."/>
            <person name="Buck C.B."/>
        </authorList>
    </citation>
    <scope>NUCLEOTIDE SEQUENCE</scope>
    <source>
        <strain evidence="9">CtmpG14</strain>
    </source>
</reference>
<keyword evidence="4" id="KW-0479">Metal-binding</keyword>
<dbReference type="GO" id="GO:0051539">
    <property type="term" value="F:4 iron, 4 sulfur cluster binding"/>
    <property type="evidence" value="ECO:0007669"/>
    <property type="project" value="UniProtKB-KW"/>
</dbReference>
<keyword evidence="5" id="KW-0408">Iron</keyword>
<evidence type="ECO:0000256" key="6">
    <source>
        <dbReference type="ARBA" id="ARBA00023014"/>
    </source>
</evidence>
<dbReference type="InterPro" id="IPR013785">
    <property type="entry name" value="Aldolase_TIM"/>
</dbReference>
<sequence>MLFKIISQSVVDKEDVVHYYNNETNEIFDAENRLIDIAEPLDIPQKQFKPFTGFPVSKTRVLSKLKVQLGLKCNLNCSYCSQAESRSLSKDDSLGDVESFIASLRREELSIKPNGRIEFWGGEPLVYIKTLRKLVPELRKLYPTQEFHMISNGTLLTKEIVDWLVENKVSFIISHDAQGYALRDDLDPLYKTETKLIWLYAKEQLHKAGLKFGFNVVITRANCDISNIPEFFQRHFSAKASFGFEGIVQPSREEDIFRKEDIDVLENDMKYVLVHNQEDFGNLVNEAQKVLNALAQRRPLSAIRAKCEAPNSDVLVVDLKGNVISCQNFTHISQKIGELNDYDNIKSVNFVHWTKKFNKKDCQSCPVVQFCKGGCPLNLCIFCHNDYVYHMALFKAVWFLLFQADIKIITPIQ</sequence>
<name>A0A8S5PBW3_9CAUD</name>
<dbReference type="PROSITE" id="PS01305">
    <property type="entry name" value="MOAA_NIFB_PQQE"/>
    <property type="match status" value="1"/>
</dbReference>
<dbReference type="SFLD" id="SFLDS00029">
    <property type="entry name" value="Radical_SAM"/>
    <property type="match status" value="1"/>
</dbReference>
<evidence type="ECO:0000256" key="7">
    <source>
        <dbReference type="ARBA" id="ARBA00023601"/>
    </source>
</evidence>
<comment type="cofactor">
    <cofactor evidence="1">
        <name>[4Fe-4S] cluster</name>
        <dbReference type="ChEBI" id="CHEBI:49883"/>
    </cofactor>
</comment>
<accession>A0A8S5PBW3</accession>
<comment type="similarity">
    <text evidence="7">Belongs to the radical SAM superfamily. Anaerobic sulfatase-maturating enzyme family.</text>
</comment>
<evidence type="ECO:0000256" key="4">
    <source>
        <dbReference type="ARBA" id="ARBA00022723"/>
    </source>
</evidence>
<dbReference type="Pfam" id="PF04055">
    <property type="entry name" value="Radical_SAM"/>
    <property type="match status" value="1"/>
</dbReference>
<evidence type="ECO:0000313" key="9">
    <source>
        <dbReference type="EMBL" id="DAE04101.1"/>
    </source>
</evidence>
<dbReference type="SFLD" id="SFLDG01067">
    <property type="entry name" value="SPASM/twitch_domain_containing"/>
    <property type="match status" value="1"/>
</dbReference>
<dbReference type="PANTHER" id="PTHR43273">
    <property type="entry name" value="ANAEROBIC SULFATASE-MATURATING ENZYME HOMOLOG ASLB-RELATED"/>
    <property type="match status" value="1"/>
</dbReference>
<dbReference type="Gene3D" id="3.20.20.70">
    <property type="entry name" value="Aldolase class I"/>
    <property type="match status" value="1"/>
</dbReference>
<evidence type="ECO:0000256" key="1">
    <source>
        <dbReference type="ARBA" id="ARBA00001966"/>
    </source>
</evidence>
<keyword evidence="2" id="KW-0004">4Fe-4S</keyword>
<dbReference type="InterPro" id="IPR000385">
    <property type="entry name" value="MoaA_NifB_PqqE_Fe-S-bd_CS"/>
</dbReference>
<dbReference type="NCBIfam" id="TIGR04085">
    <property type="entry name" value="rSAM_more_4Fe4S"/>
    <property type="match status" value="1"/>
</dbReference>
<feature type="domain" description="Radical SAM core" evidence="8">
    <location>
        <begin position="57"/>
        <end position="276"/>
    </location>
</feature>
<proteinExistence type="inferred from homology"/>
<dbReference type="InterPro" id="IPR023867">
    <property type="entry name" value="Sulphatase_maturase_rSAM"/>
</dbReference>